<dbReference type="Pfam" id="PF19853">
    <property type="entry name" value="DUF6328"/>
    <property type="match status" value="1"/>
</dbReference>
<feature type="transmembrane region" description="Helical" evidence="2">
    <location>
        <begin position="78"/>
        <end position="101"/>
    </location>
</feature>
<dbReference type="RefSeq" id="WP_344882288.1">
    <property type="nucleotide sequence ID" value="NZ_BAABCJ010000002.1"/>
</dbReference>
<protein>
    <recommendedName>
        <fullName evidence="5">Sodium:proton antiporter</fullName>
    </recommendedName>
</protein>
<dbReference type="Proteomes" id="UP001501536">
    <property type="component" value="Unassembled WGS sequence"/>
</dbReference>
<evidence type="ECO:0008006" key="5">
    <source>
        <dbReference type="Google" id="ProtNLM"/>
    </source>
</evidence>
<evidence type="ECO:0000256" key="1">
    <source>
        <dbReference type="SAM" id="MobiDB-lite"/>
    </source>
</evidence>
<feature type="transmembrane region" description="Helical" evidence="2">
    <location>
        <begin position="151"/>
        <end position="172"/>
    </location>
</feature>
<feature type="transmembrane region" description="Helical" evidence="2">
    <location>
        <begin position="121"/>
        <end position="145"/>
    </location>
</feature>
<accession>A0ABP7DCH6</accession>
<evidence type="ECO:0000313" key="4">
    <source>
        <dbReference type="Proteomes" id="UP001501536"/>
    </source>
</evidence>
<evidence type="ECO:0000313" key="3">
    <source>
        <dbReference type="EMBL" id="GAA3702265.1"/>
    </source>
</evidence>
<dbReference type="EMBL" id="BAABCJ010000002">
    <property type="protein sequence ID" value="GAA3702265.1"/>
    <property type="molecule type" value="Genomic_DNA"/>
</dbReference>
<keyword evidence="4" id="KW-1185">Reference proteome</keyword>
<organism evidence="3 4">
    <name type="scientific">Zhihengliuella alba</name>
    <dbReference type="NCBI Taxonomy" id="547018"/>
    <lineage>
        <taxon>Bacteria</taxon>
        <taxon>Bacillati</taxon>
        <taxon>Actinomycetota</taxon>
        <taxon>Actinomycetes</taxon>
        <taxon>Micrococcales</taxon>
        <taxon>Micrococcaceae</taxon>
        <taxon>Zhihengliuella</taxon>
    </lineage>
</organism>
<proteinExistence type="predicted"/>
<sequence>MDASTSRPEGDDPAHDHRCTARELDNGRHETPDERADRNWNELLQELRVMQTGAQILTAFLMTLPFQSRFTELSSTQHAVYIVLLVASVLITGVIMTPVAIHRRMFRRHVKQQTVEYGHHLVRVALIGIGLVVSLAVFFIVDIVVSLTAAWWIGGAVLVITLFMLGVLPGLLRARQKRAQRRA</sequence>
<comment type="caution">
    <text evidence="3">The sequence shown here is derived from an EMBL/GenBank/DDBJ whole genome shotgun (WGS) entry which is preliminary data.</text>
</comment>
<feature type="region of interest" description="Disordered" evidence="1">
    <location>
        <begin position="1"/>
        <end position="35"/>
    </location>
</feature>
<gene>
    <name evidence="3" type="ORF">GCM10022377_14880</name>
</gene>
<reference evidence="4" key="1">
    <citation type="journal article" date="2019" name="Int. J. Syst. Evol. Microbiol.">
        <title>The Global Catalogue of Microorganisms (GCM) 10K type strain sequencing project: providing services to taxonomists for standard genome sequencing and annotation.</title>
        <authorList>
            <consortium name="The Broad Institute Genomics Platform"/>
            <consortium name="The Broad Institute Genome Sequencing Center for Infectious Disease"/>
            <person name="Wu L."/>
            <person name="Ma J."/>
        </authorList>
    </citation>
    <scope>NUCLEOTIDE SEQUENCE [LARGE SCALE GENOMIC DNA]</scope>
    <source>
        <strain evidence="4">JCM 16961</strain>
    </source>
</reference>
<keyword evidence="2" id="KW-0472">Membrane</keyword>
<dbReference type="InterPro" id="IPR046291">
    <property type="entry name" value="DUF6328"/>
</dbReference>
<evidence type="ECO:0000256" key="2">
    <source>
        <dbReference type="SAM" id="Phobius"/>
    </source>
</evidence>
<keyword evidence="2" id="KW-1133">Transmembrane helix</keyword>
<keyword evidence="2" id="KW-0812">Transmembrane</keyword>
<feature type="compositionally biased region" description="Basic and acidic residues" evidence="1">
    <location>
        <begin position="8"/>
        <end position="35"/>
    </location>
</feature>
<name>A0ABP7DCH6_9MICC</name>